<evidence type="ECO:0000313" key="1">
    <source>
        <dbReference type="EnsemblMetazoa" id="PPA38128.1"/>
    </source>
</evidence>
<accession>A0A8R1USW0</accession>
<gene>
    <name evidence="1" type="primary">WBGene00276497</name>
</gene>
<organism evidence="1 2">
    <name type="scientific">Pristionchus pacificus</name>
    <name type="common">Parasitic nematode worm</name>
    <dbReference type="NCBI Taxonomy" id="54126"/>
    <lineage>
        <taxon>Eukaryota</taxon>
        <taxon>Metazoa</taxon>
        <taxon>Ecdysozoa</taxon>
        <taxon>Nematoda</taxon>
        <taxon>Chromadorea</taxon>
        <taxon>Rhabditida</taxon>
        <taxon>Rhabditina</taxon>
        <taxon>Diplogasteromorpha</taxon>
        <taxon>Diplogasteroidea</taxon>
        <taxon>Neodiplogasteridae</taxon>
        <taxon>Pristionchus</taxon>
    </lineage>
</organism>
<accession>A0A454XMI7</accession>
<reference evidence="1" key="2">
    <citation type="submission" date="2022-06" db="UniProtKB">
        <authorList>
            <consortium name="EnsemblMetazoa"/>
        </authorList>
    </citation>
    <scope>IDENTIFICATION</scope>
    <source>
        <strain evidence="1">PS312</strain>
    </source>
</reference>
<dbReference type="AlphaFoldDB" id="A0A454XMI7"/>
<reference evidence="2" key="1">
    <citation type="journal article" date="2008" name="Nat. Genet.">
        <title>The Pristionchus pacificus genome provides a unique perspective on nematode lifestyle and parasitism.</title>
        <authorList>
            <person name="Dieterich C."/>
            <person name="Clifton S.W."/>
            <person name="Schuster L.N."/>
            <person name="Chinwalla A."/>
            <person name="Delehaunty K."/>
            <person name="Dinkelacker I."/>
            <person name="Fulton L."/>
            <person name="Fulton R."/>
            <person name="Godfrey J."/>
            <person name="Minx P."/>
            <person name="Mitreva M."/>
            <person name="Roeseler W."/>
            <person name="Tian H."/>
            <person name="Witte H."/>
            <person name="Yang S.P."/>
            <person name="Wilson R.K."/>
            <person name="Sommer R.J."/>
        </authorList>
    </citation>
    <scope>NUCLEOTIDE SEQUENCE [LARGE SCALE GENOMIC DNA]</scope>
    <source>
        <strain evidence="2">PS312</strain>
    </source>
</reference>
<name>A0A454XMI7_PRIPA</name>
<keyword evidence="2" id="KW-1185">Reference proteome</keyword>
<dbReference type="EnsemblMetazoa" id="PPA38128.1">
    <property type="protein sequence ID" value="PPA38128.1"/>
    <property type="gene ID" value="WBGene00276497"/>
</dbReference>
<sequence length="126" mass="14734">MDIEYEVDAILCLNVASNKILADLQQLPTTLREDQQHRKKEYEEIASILASHVKMQNVILALWKIDLFFESHKSVKDEQILEDAAQMHDQYIGDMVRRFCQFRLSIRSVLNKLAFHTMQKEGTTPQ</sequence>
<proteinExistence type="predicted"/>
<dbReference type="Proteomes" id="UP000005239">
    <property type="component" value="Unassembled WGS sequence"/>
</dbReference>
<evidence type="ECO:0000313" key="2">
    <source>
        <dbReference type="Proteomes" id="UP000005239"/>
    </source>
</evidence>
<protein>
    <submittedName>
        <fullName evidence="1">Uncharacterized protein</fullName>
    </submittedName>
</protein>